<sequence length="196" mass="21486">MGRAGRAERRMRTVGMVAVIVATGVAVAQGPVPSPRSPAATTTLEKASEVPDSQKLERSTQALSVMRDVLRQVLGKVEEARRTKDVVKLNCANEKLTQIKGLLRISEQADVSLQESLTRREVSTSEHEYTKVMIARQKVGQLRSEAEECIGQLAFRTDENLFIEVEEPENLPGGDPTRPPPPDDILVRPPPASPIN</sequence>
<feature type="region of interest" description="Disordered" evidence="1">
    <location>
        <begin position="30"/>
        <end position="58"/>
    </location>
</feature>
<reference evidence="2 3" key="1">
    <citation type="submission" date="2019-06" db="EMBL/GenBank/DDBJ databases">
        <authorList>
            <person name="Livingstone P."/>
            <person name="Whitworth D."/>
        </authorList>
    </citation>
    <scope>NUCLEOTIDE SEQUENCE [LARGE SCALE GENOMIC DNA]</scope>
    <source>
        <strain evidence="2 3">AM401</strain>
    </source>
</reference>
<feature type="compositionally biased region" description="Basic and acidic residues" evidence="1">
    <location>
        <begin position="46"/>
        <end position="58"/>
    </location>
</feature>
<name>A0A540WLW8_9BACT</name>
<accession>A0A540WLW8</accession>
<protein>
    <submittedName>
        <fullName evidence="2">Uncharacterized protein</fullName>
    </submittedName>
</protein>
<gene>
    <name evidence="2" type="ORF">FJV41_41655</name>
</gene>
<proteinExistence type="predicted"/>
<evidence type="ECO:0000313" key="2">
    <source>
        <dbReference type="EMBL" id="TQF10023.1"/>
    </source>
</evidence>
<dbReference type="AlphaFoldDB" id="A0A540WLW8"/>
<keyword evidence="3" id="KW-1185">Reference proteome</keyword>
<dbReference type="Proteomes" id="UP000315369">
    <property type="component" value="Unassembled WGS sequence"/>
</dbReference>
<comment type="caution">
    <text evidence="2">The sequence shown here is derived from an EMBL/GenBank/DDBJ whole genome shotgun (WGS) entry which is preliminary data.</text>
</comment>
<evidence type="ECO:0000313" key="3">
    <source>
        <dbReference type="Proteomes" id="UP000315369"/>
    </source>
</evidence>
<dbReference type="EMBL" id="VIFM01000289">
    <property type="protein sequence ID" value="TQF10023.1"/>
    <property type="molecule type" value="Genomic_DNA"/>
</dbReference>
<feature type="compositionally biased region" description="Pro residues" evidence="1">
    <location>
        <begin position="177"/>
        <end position="196"/>
    </location>
</feature>
<organism evidence="2 3">
    <name type="scientific">Myxococcus llanfairpwllgwyngyllgogerychwyrndrobwllllantysiliogogogochensis</name>
    <dbReference type="NCBI Taxonomy" id="2590453"/>
    <lineage>
        <taxon>Bacteria</taxon>
        <taxon>Pseudomonadati</taxon>
        <taxon>Myxococcota</taxon>
        <taxon>Myxococcia</taxon>
        <taxon>Myxococcales</taxon>
        <taxon>Cystobacterineae</taxon>
        <taxon>Myxococcaceae</taxon>
        <taxon>Myxococcus</taxon>
    </lineage>
</organism>
<feature type="region of interest" description="Disordered" evidence="1">
    <location>
        <begin position="164"/>
        <end position="196"/>
    </location>
</feature>
<dbReference type="OrthoDB" id="5501658at2"/>
<evidence type="ECO:0000256" key="1">
    <source>
        <dbReference type="SAM" id="MobiDB-lite"/>
    </source>
</evidence>